<evidence type="ECO:0000259" key="2">
    <source>
        <dbReference type="Pfam" id="PF08327"/>
    </source>
</evidence>
<keyword evidence="4" id="KW-1185">Reference proteome</keyword>
<dbReference type="KEGG" id="fgg:FSB75_05445"/>
<protein>
    <submittedName>
        <fullName evidence="3">SRPBCC domain-containing protein</fullName>
    </submittedName>
</protein>
<dbReference type="InterPro" id="IPR023393">
    <property type="entry name" value="START-like_dom_sf"/>
</dbReference>
<comment type="similarity">
    <text evidence="1">Belongs to the AHA1 family.</text>
</comment>
<feature type="domain" description="Activator of Hsp90 ATPase homologue 1/2-like C-terminal" evidence="2">
    <location>
        <begin position="13"/>
        <end position="138"/>
    </location>
</feature>
<accession>A0A5B8UFC9</accession>
<dbReference type="RefSeq" id="WP_146783924.1">
    <property type="nucleotide sequence ID" value="NZ_BAABIO010000002.1"/>
</dbReference>
<dbReference type="Pfam" id="PF08327">
    <property type="entry name" value="AHSA1"/>
    <property type="match status" value="1"/>
</dbReference>
<dbReference type="CDD" id="cd07814">
    <property type="entry name" value="SRPBCC_CalC_Aha1-like"/>
    <property type="match status" value="1"/>
</dbReference>
<organism evidence="3 4">
    <name type="scientific">Flavisolibacter ginsenosidimutans</name>
    <dbReference type="NCBI Taxonomy" id="661481"/>
    <lineage>
        <taxon>Bacteria</taxon>
        <taxon>Pseudomonadati</taxon>
        <taxon>Bacteroidota</taxon>
        <taxon>Chitinophagia</taxon>
        <taxon>Chitinophagales</taxon>
        <taxon>Chitinophagaceae</taxon>
        <taxon>Flavisolibacter</taxon>
    </lineage>
</organism>
<name>A0A5B8UFC9_9BACT</name>
<dbReference type="Gene3D" id="3.30.530.20">
    <property type="match status" value="1"/>
</dbReference>
<dbReference type="SUPFAM" id="SSF55961">
    <property type="entry name" value="Bet v1-like"/>
    <property type="match status" value="1"/>
</dbReference>
<dbReference type="AlphaFoldDB" id="A0A5B8UFC9"/>
<sequence>MKQEPLVVEQRYNAPAERIWQALTNKEQMKQWYFDIAEFEPKAGFEFTFNGENEGTVFVHQCKITEVVPNKKLKHSWAYKDYEGLSFVTFELFNEGESTRLKLTHEGLESFPQTKDFKRENFKEGWTYILGTSLNNFLAQEKAQ</sequence>
<dbReference type="EMBL" id="CP042433">
    <property type="protein sequence ID" value="QEC55371.1"/>
    <property type="molecule type" value="Genomic_DNA"/>
</dbReference>
<dbReference type="OrthoDB" id="2355173at2"/>
<reference evidence="3 4" key="1">
    <citation type="journal article" date="2015" name="Int. J. Syst. Evol. Microbiol.">
        <title>Flavisolibacter ginsenosidimutans sp. nov., with ginsenoside-converting activity isolated from soil used for cultivating ginseng.</title>
        <authorList>
            <person name="Zhao Y."/>
            <person name="Liu Q."/>
            <person name="Kang M.S."/>
            <person name="Jin F."/>
            <person name="Yu H."/>
            <person name="Im W.T."/>
        </authorList>
    </citation>
    <scope>NUCLEOTIDE SEQUENCE [LARGE SCALE GENOMIC DNA]</scope>
    <source>
        <strain evidence="3 4">Gsoil 636</strain>
    </source>
</reference>
<dbReference type="InterPro" id="IPR013538">
    <property type="entry name" value="ASHA1/2-like_C"/>
</dbReference>
<evidence type="ECO:0000313" key="4">
    <source>
        <dbReference type="Proteomes" id="UP000321204"/>
    </source>
</evidence>
<evidence type="ECO:0000256" key="1">
    <source>
        <dbReference type="ARBA" id="ARBA00006817"/>
    </source>
</evidence>
<dbReference type="Proteomes" id="UP000321204">
    <property type="component" value="Chromosome"/>
</dbReference>
<proteinExistence type="inferred from homology"/>
<evidence type="ECO:0000313" key="3">
    <source>
        <dbReference type="EMBL" id="QEC55371.1"/>
    </source>
</evidence>
<gene>
    <name evidence="3" type="ORF">FSB75_05445</name>
</gene>